<evidence type="ECO:0000256" key="1">
    <source>
        <dbReference type="SAM" id="MobiDB-lite"/>
    </source>
</evidence>
<feature type="compositionally biased region" description="Low complexity" evidence="1">
    <location>
        <begin position="67"/>
        <end position="82"/>
    </location>
</feature>
<feature type="compositionally biased region" description="Pro residues" evidence="1">
    <location>
        <begin position="1"/>
        <end position="11"/>
    </location>
</feature>
<gene>
    <name evidence="2" type="ORF">rCG_54999</name>
</gene>
<reference evidence="3" key="1">
    <citation type="submission" date="2005-09" db="EMBL/GenBank/DDBJ databases">
        <authorList>
            <person name="Mural R.J."/>
            <person name="Li P.W."/>
            <person name="Adams M.D."/>
            <person name="Amanatides P.G."/>
            <person name="Baden-Tillson H."/>
            <person name="Barnstead M."/>
            <person name="Chin S.H."/>
            <person name="Dew I."/>
            <person name="Evans C.A."/>
            <person name="Ferriera S."/>
            <person name="Flanigan M."/>
            <person name="Fosler C."/>
            <person name="Glodek A."/>
            <person name="Gu Z."/>
            <person name="Holt R.A."/>
            <person name="Jennings D."/>
            <person name="Kraft C.L."/>
            <person name="Lu F."/>
            <person name="Nguyen T."/>
            <person name="Nusskern D.R."/>
            <person name="Pfannkoch C.M."/>
            <person name="Sitter C."/>
            <person name="Sutton G.G."/>
            <person name="Venter J.C."/>
            <person name="Wang Z."/>
            <person name="Woodage T."/>
            <person name="Zheng X.H."/>
            <person name="Zhong F."/>
        </authorList>
    </citation>
    <scope>NUCLEOTIDE SEQUENCE [LARGE SCALE GENOMIC DNA]</scope>
    <source>
        <strain>BN</strain>
        <strain evidence="3">Sprague-Dawley</strain>
    </source>
</reference>
<protein>
    <submittedName>
        <fullName evidence="2">RCG54999</fullName>
    </submittedName>
</protein>
<dbReference type="Proteomes" id="UP000234681">
    <property type="component" value="Chromosome 5"/>
</dbReference>
<organism evidence="2 3">
    <name type="scientific">Rattus norvegicus</name>
    <name type="common">Rat</name>
    <dbReference type="NCBI Taxonomy" id="10116"/>
    <lineage>
        <taxon>Eukaryota</taxon>
        <taxon>Metazoa</taxon>
        <taxon>Chordata</taxon>
        <taxon>Craniata</taxon>
        <taxon>Vertebrata</taxon>
        <taxon>Euteleostomi</taxon>
        <taxon>Mammalia</taxon>
        <taxon>Eutheria</taxon>
        <taxon>Euarchontoglires</taxon>
        <taxon>Glires</taxon>
        <taxon>Rodentia</taxon>
        <taxon>Myomorpha</taxon>
        <taxon>Muroidea</taxon>
        <taxon>Muridae</taxon>
        <taxon>Murinae</taxon>
        <taxon>Rattus</taxon>
    </lineage>
</organism>
<dbReference type="AlphaFoldDB" id="A6IJ73"/>
<evidence type="ECO:0000313" key="2">
    <source>
        <dbReference type="EMBL" id="EDL98793.1"/>
    </source>
</evidence>
<feature type="region of interest" description="Disordered" evidence="1">
    <location>
        <begin position="1"/>
        <end position="82"/>
    </location>
</feature>
<name>A6IJ73_RAT</name>
<proteinExistence type="predicted"/>
<dbReference type="EMBL" id="CH473962">
    <property type="protein sequence ID" value="EDL98793.1"/>
    <property type="molecule type" value="Genomic_DNA"/>
</dbReference>
<sequence length="82" mass="8407">MMAPRGPPPTSPGALARSLLRRQRAPVRSSVPQRLRGAHHPGAADASHCSHRGGDSPAPGPSPRGVPGPSGRRPRLSGSQPS</sequence>
<evidence type="ECO:0000313" key="3">
    <source>
        <dbReference type="Proteomes" id="UP000234681"/>
    </source>
</evidence>
<accession>A6IJ73</accession>